<gene>
    <name evidence="3" type="ORF">BJ322DRAFT_267358</name>
</gene>
<dbReference type="PROSITE" id="PS00108">
    <property type="entry name" value="PROTEIN_KINASE_ST"/>
    <property type="match status" value="1"/>
</dbReference>
<dbReference type="PANTHER" id="PTHR23257">
    <property type="entry name" value="SERINE-THREONINE PROTEIN KINASE"/>
    <property type="match status" value="1"/>
</dbReference>
<dbReference type="Gene3D" id="1.10.510.10">
    <property type="entry name" value="Transferase(Phosphotransferase) domain 1"/>
    <property type="match status" value="1"/>
</dbReference>
<dbReference type="InterPro" id="IPR050167">
    <property type="entry name" value="Ser_Thr_protein_kinase"/>
</dbReference>
<dbReference type="EMBL" id="WIUZ02000014">
    <property type="protein sequence ID" value="KAF9781287.1"/>
    <property type="molecule type" value="Genomic_DNA"/>
</dbReference>
<dbReference type="GO" id="GO:0007165">
    <property type="term" value="P:signal transduction"/>
    <property type="evidence" value="ECO:0007669"/>
    <property type="project" value="TreeGrafter"/>
</dbReference>
<dbReference type="OrthoDB" id="10252171at2759"/>
<dbReference type="GO" id="GO:0004672">
    <property type="term" value="F:protein kinase activity"/>
    <property type="evidence" value="ECO:0007669"/>
    <property type="project" value="InterPro"/>
</dbReference>
<dbReference type="InterPro" id="IPR000719">
    <property type="entry name" value="Prot_kinase_dom"/>
</dbReference>
<protein>
    <submittedName>
        <fullName evidence="3">Kinase-like domain-containing protein</fullName>
    </submittedName>
</protein>
<evidence type="ECO:0000313" key="3">
    <source>
        <dbReference type="EMBL" id="KAF9781287.1"/>
    </source>
</evidence>
<reference evidence="3" key="2">
    <citation type="submission" date="2020-11" db="EMBL/GenBank/DDBJ databases">
        <authorList>
            <consortium name="DOE Joint Genome Institute"/>
            <person name="Kuo A."/>
            <person name="Miyauchi S."/>
            <person name="Kiss E."/>
            <person name="Drula E."/>
            <person name="Kohler A."/>
            <person name="Sanchez-Garcia M."/>
            <person name="Andreopoulos B."/>
            <person name="Barry K.W."/>
            <person name="Bonito G."/>
            <person name="Buee M."/>
            <person name="Carver A."/>
            <person name="Chen C."/>
            <person name="Cichocki N."/>
            <person name="Clum A."/>
            <person name="Culley D."/>
            <person name="Crous P.W."/>
            <person name="Fauchery L."/>
            <person name="Girlanda M."/>
            <person name="Hayes R."/>
            <person name="Keri Z."/>
            <person name="Labutti K."/>
            <person name="Lipzen A."/>
            <person name="Lombard V."/>
            <person name="Magnuson J."/>
            <person name="Maillard F."/>
            <person name="Morin E."/>
            <person name="Murat C."/>
            <person name="Nolan M."/>
            <person name="Ohm R."/>
            <person name="Pangilinan J."/>
            <person name="Pereira M."/>
            <person name="Perotto S."/>
            <person name="Peter M."/>
            <person name="Riley R."/>
            <person name="Sitrit Y."/>
            <person name="Stielow B."/>
            <person name="Szollosi G."/>
            <person name="Zifcakova L."/>
            <person name="Stursova M."/>
            <person name="Spatafora J.W."/>
            <person name="Tedersoo L."/>
            <person name="Vaario L.-M."/>
            <person name="Yamada A."/>
            <person name="Yan M."/>
            <person name="Wang P."/>
            <person name="Xu J."/>
            <person name="Bruns T."/>
            <person name="Baldrian P."/>
            <person name="Vilgalys R."/>
            <person name="Henrissat B."/>
            <person name="Grigoriev I.V."/>
            <person name="Hibbett D."/>
            <person name="Nagy L.G."/>
            <person name="Martin F.M."/>
        </authorList>
    </citation>
    <scope>NUCLEOTIDE SEQUENCE</scope>
    <source>
        <strain evidence="3">UH-Tt-Lm1</strain>
    </source>
</reference>
<dbReference type="Proteomes" id="UP000736335">
    <property type="component" value="Unassembled WGS sequence"/>
</dbReference>
<dbReference type="AlphaFoldDB" id="A0A9P6H7S5"/>
<dbReference type="InterPro" id="IPR008271">
    <property type="entry name" value="Ser/Thr_kinase_AS"/>
</dbReference>
<feature type="region of interest" description="Disordered" evidence="1">
    <location>
        <begin position="462"/>
        <end position="483"/>
    </location>
</feature>
<sequence length="546" mass="59507">MIFPVASDGPREVQSDLSPIVSLWRGLASMDRQSPEFLPLLSSLTVGDYKSLTIKLQHSDARDILTIMDEVLKKIPSEYERDTLHTMWKLAYRSGQVPARYQVDRHSLSREADVIAGGTFAEVRRGRLGEKAVAIRTLRTDHNTNGDKYQKHFCKECIIWMNVSHPNLLQLIAVDIDSQTGQCSMISELMVNGNIRDYIRHKSANRHRLLEDVAAGLCYLHEHDIVHGDLKGNNILITNDTPPRACLADFGLSTFAPSTQGVTTDTTGGTLLYMAPELIAPTLFGSSSARPTKPADIYALGMVILEVLTGAQPFSEKGWVISEAACHVVSGERPAKPGNAEQIGFGGGTWELVEECWLEAAKRPNIEQIRAHLIRIAASSTVVGPTPEVARSTDTPEIDAFSEMFPFHFATITAQNEVHCSENPIIDQITGAVMADTVSPTTAVGTTSILAAGALSPFISVSSKSSKGPSRTDVKPPTSSSKFSATVVTSQRLTITKDLLIDPENALSPTIPMPLLFAKKTAKSEHSGWDGFFNKRKPKGAMDHHA</sequence>
<dbReference type="InterPro" id="IPR011009">
    <property type="entry name" value="Kinase-like_dom_sf"/>
</dbReference>
<keyword evidence="4" id="KW-1185">Reference proteome</keyword>
<evidence type="ECO:0000313" key="4">
    <source>
        <dbReference type="Proteomes" id="UP000736335"/>
    </source>
</evidence>
<dbReference type="GO" id="GO:0005524">
    <property type="term" value="F:ATP binding"/>
    <property type="evidence" value="ECO:0007669"/>
    <property type="project" value="InterPro"/>
</dbReference>
<accession>A0A9P6H7S5</accession>
<name>A0A9P6H7S5_9AGAM</name>
<feature type="domain" description="Protein kinase" evidence="2">
    <location>
        <begin position="109"/>
        <end position="375"/>
    </location>
</feature>
<evidence type="ECO:0000256" key="1">
    <source>
        <dbReference type="SAM" id="MobiDB-lite"/>
    </source>
</evidence>
<proteinExistence type="predicted"/>
<dbReference type="GO" id="GO:0005737">
    <property type="term" value="C:cytoplasm"/>
    <property type="evidence" value="ECO:0007669"/>
    <property type="project" value="TreeGrafter"/>
</dbReference>
<organism evidence="3 4">
    <name type="scientific">Thelephora terrestris</name>
    <dbReference type="NCBI Taxonomy" id="56493"/>
    <lineage>
        <taxon>Eukaryota</taxon>
        <taxon>Fungi</taxon>
        <taxon>Dikarya</taxon>
        <taxon>Basidiomycota</taxon>
        <taxon>Agaricomycotina</taxon>
        <taxon>Agaricomycetes</taxon>
        <taxon>Thelephorales</taxon>
        <taxon>Thelephoraceae</taxon>
        <taxon>Thelephora</taxon>
    </lineage>
</organism>
<reference evidence="3" key="1">
    <citation type="journal article" date="2020" name="Nat. Commun.">
        <title>Large-scale genome sequencing of mycorrhizal fungi provides insights into the early evolution of symbiotic traits.</title>
        <authorList>
            <person name="Miyauchi S."/>
            <person name="Kiss E."/>
            <person name="Kuo A."/>
            <person name="Drula E."/>
            <person name="Kohler A."/>
            <person name="Sanchez-Garcia M."/>
            <person name="Morin E."/>
            <person name="Andreopoulos B."/>
            <person name="Barry K.W."/>
            <person name="Bonito G."/>
            <person name="Buee M."/>
            <person name="Carver A."/>
            <person name="Chen C."/>
            <person name="Cichocki N."/>
            <person name="Clum A."/>
            <person name="Culley D."/>
            <person name="Crous P.W."/>
            <person name="Fauchery L."/>
            <person name="Girlanda M."/>
            <person name="Hayes R.D."/>
            <person name="Keri Z."/>
            <person name="LaButti K."/>
            <person name="Lipzen A."/>
            <person name="Lombard V."/>
            <person name="Magnuson J."/>
            <person name="Maillard F."/>
            <person name="Murat C."/>
            <person name="Nolan M."/>
            <person name="Ohm R.A."/>
            <person name="Pangilinan J."/>
            <person name="Pereira M.F."/>
            <person name="Perotto S."/>
            <person name="Peter M."/>
            <person name="Pfister S."/>
            <person name="Riley R."/>
            <person name="Sitrit Y."/>
            <person name="Stielow J.B."/>
            <person name="Szollosi G."/>
            <person name="Zifcakova L."/>
            <person name="Stursova M."/>
            <person name="Spatafora J.W."/>
            <person name="Tedersoo L."/>
            <person name="Vaario L.M."/>
            <person name="Yamada A."/>
            <person name="Yan M."/>
            <person name="Wang P."/>
            <person name="Xu J."/>
            <person name="Bruns T."/>
            <person name="Baldrian P."/>
            <person name="Vilgalys R."/>
            <person name="Dunand C."/>
            <person name="Henrissat B."/>
            <person name="Grigoriev I.V."/>
            <person name="Hibbett D."/>
            <person name="Nagy L.G."/>
            <person name="Martin F.M."/>
        </authorList>
    </citation>
    <scope>NUCLEOTIDE SEQUENCE</scope>
    <source>
        <strain evidence="3">UH-Tt-Lm1</strain>
    </source>
</reference>
<dbReference type="SMART" id="SM00220">
    <property type="entry name" value="S_TKc"/>
    <property type="match status" value="1"/>
</dbReference>
<dbReference type="SUPFAM" id="SSF56112">
    <property type="entry name" value="Protein kinase-like (PK-like)"/>
    <property type="match status" value="1"/>
</dbReference>
<dbReference type="PROSITE" id="PS50011">
    <property type="entry name" value="PROTEIN_KINASE_DOM"/>
    <property type="match status" value="1"/>
</dbReference>
<dbReference type="Pfam" id="PF00069">
    <property type="entry name" value="Pkinase"/>
    <property type="match status" value="1"/>
</dbReference>
<keyword evidence="3" id="KW-0418">Kinase</keyword>
<comment type="caution">
    <text evidence="3">The sequence shown here is derived from an EMBL/GenBank/DDBJ whole genome shotgun (WGS) entry which is preliminary data.</text>
</comment>
<keyword evidence="3" id="KW-0808">Transferase</keyword>
<evidence type="ECO:0000259" key="2">
    <source>
        <dbReference type="PROSITE" id="PS50011"/>
    </source>
</evidence>